<dbReference type="EMBL" id="BAAACF010000014">
    <property type="protein sequence ID" value="GAA0731287.1"/>
    <property type="molecule type" value="Genomic_DNA"/>
</dbReference>
<keyword evidence="5" id="KW-0472">Membrane</keyword>
<dbReference type="RefSeq" id="WP_343771604.1">
    <property type="nucleotide sequence ID" value="NZ_BAAACF010000014.1"/>
</dbReference>
<dbReference type="Gene3D" id="3.30.300.210">
    <property type="entry name" value="Nutrient germinant receptor protein C, domain 3"/>
    <property type="match status" value="1"/>
</dbReference>
<dbReference type="Pfam" id="PF25198">
    <property type="entry name" value="Spore_GerAC_N"/>
    <property type="match status" value="1"/>
</dbReference>
<protein>
    <submittedName>
        <fullName evidence="10">Ger(X)C family spore germination protein</fullName>
    </submittedName>
</protein>
<name>A0ABN1J881_9CLOT</name>
<reference evidence="10 11" key="1">
    <citation type="journal article" date="2019" name="Int. J. Syst. Evol. Microbiol.">
        <title>The Global Catalogue of Microorganisms (GCM) 10K type strain sequencing project: providing services to taxonomists for standard genome sequencing and annotation.</title>
        <authorList>
            <consortium name="The Broad Institute Genomics Platform"/>
            <consortium name="The Broad Institute Genome Sequencing Center for Infectious Disease"/>
            <person name="Wu L."/>
            <person name="Ma J."/>
        </authorList>
    </citation>
    <scope>NUCLEOTIDE SEQUENCE [LARGE SCALE GENOMIC DNA]</scope>
    <source>
        <strain evidence="10 11">JCM 1405</strain>
    </source>
</reference>
<keyword evidence="4" id="KW-0732">Signal</keyword>
<dbReference type="Proteomes" id="UP001500339">
    <property type="component" value="Unassembled WGS sequence"/>
</dbReference>
<dbReference type="InterPro" id="IPR008844">
    <property type="entry name" value="Spore_GerAC-like"/>
</dbReference>
<dbReference type="PANTHER" id="PTHR35789">
    <property type="entry name" value="SPORE GERMINATION PROTEIN B3"/>
    <property type="match status" value="1"/>
</dbReference>
<keyword evidence="6" id="KW-0564">Palmitate</keyword>
<accession>A0ABN1J881</accession>
<evidence type="ECO:0000256" key="3">
    <source>
        <dbReference type="ARBA" id="ARBA00022544"/>
    </source>
</evidence>
<evidence type="ECO:0000256" key="2">
    <source>
        <dbReference type="ARBA" id="ARBA00007886"/>
    </source>
</evidence>
<organism evidence="10 11">
    <name type="scientific">Clostridium malenominatum</name>
    <dbReference type="NCBI Taxonomy" id="1539"/>
    <lineage>
        <taxon>Bacteria</taxon>
        <taxon>Bacillati</taxon>
        <taxon>Bacillota</taxon>
        <taxon>Clostridia</taxon>
        <taxon>Eubacteriales</taxon>
        <taxon>Clostridiaceae</taxon>
        <taxon>Clostridium</taxon>
    </lineage>
</organism>
<comment type="similarity">
    <text evidence="2">Belongs to the GerABKC lipoprotein family.</text>
</comment>
<keyword evidence="3" id="KW-0309">Germination</keyword>
<sequence>MERMYKFLGVIIIIVFLSYYARQGEEVRYSEEVAIPFGIGYDLKSKVGDEVVYSIPITYYIFGSDGRTNNLTVEGEGSFVIETRSDRQRKINKKIFNGLERMFIFSEEVAKDGIANIIDGLFNSHDINDHALMVVCKDKTKHILEYEQQGYNSSTEFIEGLIKNLRFSYFFSDDFKVTNVSSKSLAEGRRVMLPYIEITHEGIVVTGAAIFTKDRMVLKLNLNEAKIMNLLSGSKGTGELTLADDTYKFVGASAENKRKVKVIKEGDRYKFIINLNIDLEVTYNEQDMDIFENTKNLRIFKDRMSRQIEEQGEEFIHKMQSVYKLDLLELGRVASAKYGRRTGVDWDEVVSNSQIDVNVNVKVSRQGKGNY</sequence>
<keyword evidence="11" id="KW-1185">Reference proteome</keyword>
<keyword evidence="7" id="KW-0449">Lipoprotein</keyword>
<dbReference type="NCBIfam" id="TIGR02887">
    <property type="entry name" value="spore_ger_x_C"/>
    <property type="match status" value="1"/>
</dbReference>
<comment type="caution">
    <text evidence="10">The sequence shown here is derived from an EMBL/GenBank/DDBJ whole genome shotgun (WGS) entry which is preliminary data.</text>
</comment>
<dbReference type="Pfam" id="PF05504">
    <property type="entry name" value="Spore_GerAC"/>
    <property type="match status" value="1"/>
</dbReference>
<dbReference type="InterPro" id="IPR038501">
    <property type="entry name" value="Spore_GerAC_C_sf"/>
</dbReference>
<evidence type="ECO:0000256" key="7">
    <source>
        <dbReference type="ARBA" id="ARBA00023288"/>
    </source>
</evidence>
<evidence type="ECO:0000256" key="1">
    <source>
        <dbReference type="ARBA" id="ARBA00004635"/>
    </source>
</evidence>
<proteinExistence type="inferred from homology"/>
<evidence type="ECO:0000259" key="8">
    <source>
        <dbReference type="Pfam" id="PF05504"/>
    </source>
</evidence>
<dbReference type="PANTHER" id="PTHR35789:SF1">
    <property type="entry name" value="SPORE GERMINATION PROTEIN B3"/>
    <property type="match status" value="1"/>
</dbReference>
<dbReference type="InterPro" id="IPR046953">
    <property type="entry name" value="Spore_GerAC-like_C"/>
</dbReference>
<evidence type="ECO:0000256" key="5">
    <source>
        <dbReference type="ARBA" id="ARBA00023136"/>
    </source>
</evidence>
<evidence type="ECO:0000256" key="4">
    <source>
        <dbReference type="ARBA" id="ARBA00022729"/>
    </source>
</evidence>
<evidence type="ECO:0000313" key="10">
    <source>
        <dbReference type="EMBL" id="GAA0731287.1"/>
    </source>
</evidence>
<comment type="subcellular location">
    <subcellularLocation>
        <location evidence="1">Membrane</location>
        <topology evidence="1">Lipid-anchor</topology>
    </subcellularLocation>
</comment>
<evidence type="ECO:0000259" key="9">
    <source>
        <dbReference type="Pfam" id="PF25198"/>
    </source>
</evidence>
<gene>
    <name evidence="10" type="ORF">GCM10008905_33420</name>
</gene>
<dbReference type="InterPro" id="IPR057336">
    <property type="entry name" value="GerAC_N"/>
</dbReference>
<feature type="domain" description="Spore germination GerAC-like C-terminal" evidence="8">
    <location>
        <begin position="206"/>
        <end position="367"/>
    </location>
</feature>
<feature type="domain" description="Spore germination protein N-terminal" evidence="9">
    <location>
        <begin position="31"/>
        <end position="198"/>
    </location>
</feature>
<evidence type="ECO:0000256" key="6">
    <source>
        <dbReference type="ARBA" id="ARBA00023139"/>
    </source>
</evidence>
<evidence type="ECO:0000313" key="11">
    <source>
        <dbReference type="Proteomes" id="UP001500339"/>
    </source>
</evidence>